<keyword evidence="4" id="KW-1185">Reference proteome</keyword>
<comment type="caution">
    <text evidence="3">The sequence shown here is derived from an EMBL/GenBank/DDBJ whole genome shotgun (WGS) entry which is preliminary data.</text>
</comment>
<name>A0AA38WXP6_9EURO</name>
<proteinExistence type="predicted"/>
<keyword evidence="2" id="KW-0812">Transmembrane</keyword>
<sequence>MPISSPAPAARPVMTRSSQRDFYWISMSYESDSHLTRHSPSYHDSNRNPSSPQTLYYPSAARAPQQPSIAHLSPTLRSPSQPHGLDPVRLQTSISSVESGSTVGPDYKQYSTYKHFQYSPHLERGIAEESLHQQSRAGSQHSGTRANGSHQGGTPVVEDNSAVFQYIQEKSLAAEEPKEDDHALWILLWMSFLDPFHCFFSALYSVFAVVTIIVLAPLRLCRKECSPSISLVRMVAPVFRNHLQLIYAKSIESAHTFEFSPFCLVLIHLISPLISIGNAVAAWIVAVFWVFAIIMGNPDGTEKRDDGRATVLLLRDWWEKCLLFAVRK</sequence>
<keyword evidence="2" id="KW-1133">Transmembrane helix</keyword>
<feature type="compositionally biased region" description="Polar residues" evidence="1">
    <location>
        <begin position="132"/>
        <end position="149"/>
    </location>
</feature>
<feature type="region of interest" description="Disordered" evidence="1">
    <location>
        <begin position="35"/>
        <end position="54"/>
    </location>
</feature>
<reference evidence="3" key="1">
    <citation type="submission" date="2022-10" db="EMBL/GenBank/DDBJ databases">
        <title>Culturing micro-colonial fungi from biological soil crusts in the Mojave desert and describing Neophaeococcomyces mojavensis, and introducing the new genera and species Taxawa tesnikishii.</title>
        <authorList>
            <person name="Kurbessoian T."/>
            <person name="Stajich J.E."/>
        </authorList>
    </citation>
    <scope>NUCLEOTIDE SEQUENCE</scope>
    <source>
        <strain evidence="3">TK_41</strain>
    </source>
</reference>
<feature type="transmembrane region" description="Helical" evidence="2">
    <location>
        <begin position="280"/>
        <end position="298"/>
    </location>
</feature>
<dbReference type="AlphaFoldDB" id="A0AA38WXP6"/>
<feature type="region of interest" description="Disordered" evidence="1">
    <location>
        <begin position="129"/>
        <end position="155"/>
    </location>
</feature>
<evidence type="ECO:0000256" key="1">
    <source>
        <dbReference type="SAM" id="MobiDB-lite"/>
    </source>
</evidence>
<feature type="compositionally biased region" description="Polar residues" evidence="1">
    <location>
        <begin position="38"/>
        <end position="54"/>
    </location>
</feature>
<keyword evidence="2" id="KW-0472">Membrane</keyword>
<gene>
    <name evidence="3" type="ORF">H2200_012368</name>
</gene>
<feature type="transmembrane region" description="Helical" evidence="2">
    <location>
        <begin position="199"/>
        <end position="218"/>
    </location>
</feature>
<accession>A0AA38WXP6</accession>
<evidence type="ECO:0000256" key="2">
    <source>
        <dbReference type="SAM" id="Phobius"/>
    </source>
</evidence>
<evidence type="ECO:0000313" key="3">
    <source>
        <dbReference type="EMBL" id="KAJ9603073.1"/>
    </source>
</evidence>
<dbReference type="EMBL" id="JAPDRK010000023">
    <property type="protein sequence ID" value="KAJ9603073.1"/>
    <property type="molecule type" value="Genomic_DNA"/>
</dbReference>
<evidence type="ECO:0000313" key="4">
    <source>
        <dbReference type="Proteomes" id="UP001172673"/>
    </source>
</evidence>
<organism evidence="3 4">
    <name type="scientific">Cladophialophora chaetospira</name>
    <dbReference type="NCBI Taxonomy" id="386627"/>
    <lineage>
        <taxon>Eukaryota</taxon>
        <taxon>Fungi</taxon>
        <taxon>Dikarya</taxon>
        <taxon>Ascomycota</taxon>
        <taxon>Pezizomycotina</taxon>
        <taxon>Eurotiomycetes</taxon>
        <taxon>Chaetothyriomycetidae</taxon>
        <taxon>Chaetothyriales</taxon>
        <taxon>Herpotrichiellaceae</taxon>
        <taxon>Cladophialophora</taxon>
    </lineage>
</organism>
<dbReference type="Proteomes" id="UP001172673">
    <property type="component" value="Unassembled WGS sequence"/>
</dbReference>
<protein>
    <submittedName>
        <fullName evidence="3">Uncharacterized protein</fullName>
    </submittedName>
</protein>